<protein>
    <submittedName>
        <fullName evidence="2">Uncharacterized protein</fullName>
    </submittedName>
</protein>
<sequence length="113" mass="12970">MSTATEGGSEAPDLIRAQERALMMHENEIDQFRSEWLVEQAYRYHVPLPTDESAWINPRYSTKAYLTPEAATKVRSDIRAEQKADWEYWANRVTLGLGMIGSIFGVLAYFKPK</sequence>
<organism evidence="2 3">
    <name type="scientific">Bradyrhizobium nanningense</name>
    <dbReference type="NCBI Taxonomy" id="1325118"/>
    <lineage>
        <taxon>Bacteria</taxon>
        <taxon>Pseudomonadati</taxon>
        <taxon>Pseudomonadota</taxon>
        <taxon>Alphaproteobacteria</taxon>
        <taxon>Hyphomicrobiales</taxon>
        <taxon>Nitrobacteraceae</taxon>
        <taxon>Bradyrhizobium</taxon>
    </lineage>
</organism>
<feature type="transmembrane region" description="Helical" evidence="1">
    <location>
        <begin position="89"/>
        <end position="110"/>
    </location>
</feature>
<reference evidence="2 3" key="1">
    <citation type="submission" date="2015-04" db="EMBL/GenBank/DDBJ databases">
        <title>Comparative genomics of rhizobia nodulating Arachis hypogaea in China.</title>
        <authorList>
            <person name="Li Y."/>
        </authorList>
    </citation>
    <scope>NUCLEOTIDE SEQUENCE [LARGE SCALE GENOMIC DNA]</scope>
    <source>
        <strain evidence="2 3">CCBAU 51757</strain>
    </source>
</reference>
<keyword evidence="1" id="KW-0472">Membrane</keyword>
<dbReference type="OrthoDB" id="8256203at2"/>
<accession>A0A4Q0RXC5</accession>
<proteinExistence type="predicted"/>
<evidence type="ECO:0000256" key="1">
    <source>
        <dbReference type="SAM" id="Phobius"/>
    </source>
</evidence>
<keyword evidence="1" id="KW-0812">Transmembrane</keyword>
<dbReference type="RefSeq" id="WP_128921853.1">
    <property type="nucleotide sequence ID" value="NZ_LBJC01000033.1"/>
</dbReference>
<gene>
    <name evidence="2" type="ORF">XH99_31800</name>
</gene>
<keyword evidence="3" id="KW-1185">Reference proteome</keyword>
<dbReference type="EMBL" id="LBJQ01000091">
    <property type="protein sequence ID" value="RXH23298.1"/>
    <property type="molecule type" value="Genomic_DNA"/>
</dbReference>
<evidence type="ECO:0000313" key="2">
    <source>
        <dbReference type="EMBL" id="RXH23298.1"/>
    </source>
</evidence>
<dbReference type="AlphaFoldDB" id="A0A4Q0RXC5"/>
<keyword evidence="1" id="KW-1133">Transmembrane helix</keyword>
<comment type="caution">
    <text evidence="2">The sequence shown here is derived from an EMBL/GenBank/DDBJ whole genome shotgun (WGS) entry which is preliminary data.</text>
</comment>
<name>A0A4Q0RXC5_9BRAD</name>
<dbReference type="Proteomes" id="UP000289546">
    <property type="component" value="Unassembled WGS sequence"/>
</dbReference>
<evidence type="ECO:0000313" key="3">
    <source>
        <dbReference type="Proteomes" id="UP000289546"/>
    </source>
</evidence>